<gene>
    <name evidence="2" type="ORF">A2722_02490</name>
</gene>
<dbReference type="Proteomes" id="UP000178377">
    <property type="component" value="Unassembled WGS sequence"/>
</dbReference>
<name>A0A1F5PFS7_9BACT</name>
<reference evidence="2 3" key="1">
    <citation type="journal article" date="2016" name="Nat. Commun.">
        <title>Thousands of microbial genomes shed light on interconnected biogeochemical processes in an aquifer system.</title>
        <authorList>
            <person name="Anantharaman K."/>
            <person name="Brown C.T."/>
            <person name="Hug L.A."/>
            <person name="Sharon I."/>
            <person name="Castelle C.J."/>
            <person name="Probst A.J."/>
            <person name="Thomas B.C."/>
            <person name="Singh A."/>
            <person name="Wilkins M.J."/>
            <person name="Karaoz U."/>
            <person name="Brodie E.L."/>
            <person name="Williams K.H."/>
            <person name="Hubbard S.S."/>
            <person name="Banfield J.F."/>
        </authorList>
    </citation>
    <scope>NUCLEOTIDE SEQUENCE [LARGE SCALE GENOMIC DNA]</scope>
</reference>
<keyword evidence="1" id="KW-0812">Transmembrane</keyword>
<organism evidence="2 3">
    <name type="scientific">Candidatus Doudnabacteria bacterium RIFCSPHIGHO2_01_FULL_50_11</name>
    <dbReference type="NCBI Taxonomy" id="1817828"/>
    <lineage>
        <taxon>Bacteria</taxon>
        <taxon>Candidatus Doudnaibacteriota</taxon>
    </lineage>
</organism>
<feature type="transmembrane region" description="Helical" evidence="1">
    <location>
        <begin position="165"/>
        <end position="185"/>
    </location>
</feature>
<evidence type="ECO:0000313" key="2">
    <source>
        <dbReference type="EMBL" id="OGE88745.1"/>
    </source>
</evidence>
<feature type="transmembrane region" description="Helical" evidence="1">
    <location>
        <begin position="78"/>
        <end position="97"/>
    </location>
</feature>
<keyword evidence="1" id="KW-0472">Membrane</keyword>
<feature type="transmembrane region" description="Helical" evidence="1">
    <location>
        <begin position="12"/>
        <end position="34"/>
    </location>
</feature>
<proteinExistence type="predicted"/>
<protein>
    <submittedName>
        <fullName evidence="2">Uncharacterized protein</fullName>
    </submittedName>
</protein>
<evidence type="ECO:0000313" key="3">
    <source>
        <dbReference type="Proteomes" id="UP000178377"/>
    </source>
</evidence>
<evidence type="ECO:0000256" key="1">
    <source>
        <dbReference type="SAM" id="Phobius"/>
    </source>
</evidence>
<dbReference type="STRING" id="1817828.A2722_02490"/>
<dbReference type="AlphaFoldDB" id="A0A1F5PFS7"/>
<dbReference type="EMBL" id="MFEO01000030">
    <property type="protein sequence ID" value="OGE88745.1"/>
    <property type="molecule type" value="Genomic_DNA"/>
</dbReference>
<keyword evidence="1" id="KW-1133">Transmembrane helix</keyword>
<sequence>MTTSIGVLRLKYRYTILLLLSLILFFVVADTTFVRAVIDSLGEWGYVGAFISGIFFVSAFTFAPASFVLFNLALGRNMLIVAVFGGLGAVVGDYIIFRFMKDNVFSELHDIYVRLGGLRLTKILHRPYLRWMLPLVGAIIIASPLPDEVGIALLGLSTIKEWQFIIVSYVLNALGILVIISLAGAG</sequence>
<feature type="transmembrane region" description="Helical" evidence="1">
    <location>
        <begin position="46"/>
        <end position="72"/>
    </location>
</feature>
<comment type="caution">
    <text evidence="2">The sequence shown here is derived from an EMBL/GenBank/DDBJ whole genome shotgun (WGS) entry which is preliminary data.</text>
</comment>
<accession>A0A1F5PFS7</accession>